<dbReference type="Gene3D" id="2.60.40.150">
    <property type="entry name" value="C2 domain"/>
    <property type="match status" value="1"/>
</dbReference>
<dbReference type="PANTHER" id="PTHR47052">
    <property type="entry name" value="CONSERVED SERINE PROLINE-RICH PROTEIN (AFU_ORTHOLOGUE AFUA_2G01790)"/>
    <property type="match status" value="1"/>
</dbReference>
<accession>A0A4C2E800</accession>
<proteinExistence type="predicted"/>
<dbReference type="InterPro" id="IPR035892">
    <property type="entry name" value="C2_domain_sf"/>
</dbReference>
<evidence type="ECO:0000313" key="3">
    <source>
        <dbReference type="EMBL" id="GCF00295.1"/>
    </source>
</evidence>
<keyword evidence="4" id="KW-1185">Reference proteome</keyword>
<evidence type="ECO:0000313" key="4">
    <source>
        <dbReference type="Proteomes" id="UP000301737"/>
    </source>
</evidence>
<name>A0A4C2E800_9SACH</name>
<feature type="domain" description="C2" evidence="2">
    <location>
        <begin position="1"/>
        <end position="114"/>
    </location>
</feature>
<gene>
    <name evidence="3" type="ORF">ZYGM_001061</name>
</gene>
<protein>
    <recommendedName>
        <fullName evidence="2">C2 domain-containing protein</fullName>
    </recommendedName>
</protein>
<feature type="compositionally biased region" description="Low complexity" evidence="1">
    <location>
        <begin position="339"/>
        <end position="351"/>
    </location>
</feature>
<evidence type="ECO:0000259" key="2">
    <source>
        <dbReference type="PROSITE" id="PS50004"/>
    </source>
</evidence>
<feature type="region of interest" description="Disordered" evidence="1">
    <location>
        <begin position="206"/>
        <end position="253"/>
    </location>
</feature>
<dbReference type="OrthoDB" id="270970at2759"/>
<evidence type="ECO:0000256" key="1">
    <source>
        <dbReference type="SAM" id="MobiDB-lite"/>
    </source>
</evidence>
<feature type="compositionally biased region" description="Basic residues" evidence="1">
    <location>
        <begin position="397"/>
        <end position="407"/>
    </location>
</feature>
<feature type="compositionally biased region" description="Low complexity" evidence="1">
    <location>
        <begin position="312"/>
        <end position="321"/>
    </location>
</feature>
<comment type="caution">
    <text evidence="3">The sequence shown here is derived from an EMBL/GenBank/DDBJ whole genome shotgun (WGS) entry which is preliminary data.</text>
</comment>
<feature type="region of interest" description="Disordered" evidence="1">
    <location>
        <begin position="306"/>
        <end position="407"/>
    </location>
</feature>
<sequence length="407" mass="45332">MATEVWSGNQGTLCVFVSKARDLPNLIKLDKQNVMLRLRIAHMTRESNTLFRAGQNPVFNYLEKYSITPDVRPIMQVEAYCDRRKKPPILIGRCEVDLLNGIRADPKEGYCCWYELKRDRNEFAGTVFIELTFNPGLPSLRREERNKDTEAMDATIRSRPVPSLPGDSSHSIPIEDEDDYQHHSHFEPYTHGSAMREITPAAAEASNYYQSELSRSTPPDSIGVGTPPVFNSSVGTSTTVSSEGTNATEATNTSDTKFHFANLKKLKERLNVFKNPTNSTNNQQSETPVDIEALQKAIGVTSLNDEERYVSRSHSSHTSTTNLNNADDRHPSLPPLPPSISQQSRSRSNSPKRAPLPHRAGSHDNLSVEFNLPSQGSETPSLPPLPSATSPQNKSNSPRRRPPPVFD</sequence>
<dbReference type="Proteomes" id="UP000301737">
    <property type="component" value="Unassembled WGS sequence"/>
</dbReference>
<dbReference type="InterPro" id="IPR000008">
    <property type="entry name" value="C2_dom"/>
</dbReference>
<dbReference type="SUPFAM" id="SSF49562">
    <property type="entry name" value="C2 domain (Calcium/lipid-binding domain, CaLB)"/>
    <property type="match status" value="1"/>
</dbReference>
<dbReference type="EMBL" id="BIMX01000017">
    <property type="protein sequence ID" value="GCF00295.1"/>
    <property type="molecule type" value="Genomic_DNA"/>
</dbReference>
<feature type="region of interest" description="Disordered" evidence="1">
    <location>
        <begin position="139"/>
        <end position="187"/>
    </location>
</feature>
<feature type="compositionally biased region" description="Low complexity" evidence="1">
    <location>
        <begin position="232"/>
        <end position="245"/>
    </location>
</feature>
<dbReference type="PROSITE" id="PS50004">
    <property type="entry name" value="C2"/>
    <property type="match status" value="1"/>
</dbReference>
<feature type="compositionally biased region" description="Basic and acidic residues" evidence="1">
    <location>
        <begin position="140"/>
        <end position="150"/>
    </location>
</feature>
<dbReference type="InterPro" id="IPR052981">
    <property type="entry name" value="Ingression_C2_domain"/>
</dbReference>
<organism evidence="3 4">
    <name type="scientific">Zygosaccharomyces mellis</name>
    <dbReference type="NCBI Taxonomy" id="42258"/>
    <lineage>
        <taxon>Eukaryota</taxon>
        <taxon>Fungi</taxon>
        <taxon>Dikarya</taxon>
        <taxon>Ascomycota</taxon>
        <taxon>Saccharomycotina</taxon>
        <taxon>Saccharomycetes</taxon>
        <taxon>Saccharomycetales</taxon>
        <taxon>Saccharomycetaceae</taxon>
        <taxon>Zygosaccharomyces</taxon>
    </lineage>
</organism>
<dbReference type="Pfam" id="PF00168">
    <property type="entry name" value="C2"/>
    <property type="match status" value="1"/>
</dbReference>
<feature type="compositionally biased region" description="Polar residues" evidence="1">
    <location>
        <begin position="207"/>
        <end position="219"/>
    </location>
</feature>
<dbReference type="AlphaFoldDB" id="A0A4C2E800"/>
<reference evidence="3 4" key="1">
    <citation type="submission" date="2019-01" db="EMBL/GenBank/DDBJ databases">
        <title>Draft Genome Sequencing of Zygosaccharomyces mellis Ca-7.</title>
        <authorList>
            <person name="Shiwa Y."/>
            <person name="Kanesaki Y."/>
            <person name="Ishige T."/>
            <person name="Mura K."/>
            <person name="Hori T."/>
            <person name="Tamura T."/>
        </authorList>
    </citation>
    <scope>NUCLEOTIDE SEQUENCE [LARGE SCALE GENOMIC DNA]</scope>
    <source>
        <strain evidence="3 4">Ca-7</strain>
    </source>
</reference>
<dbReference type="PANTHER" id="PTHR47052:SF3">
    <property type="entry name" value="INGRESSION PROTEIN 1"/>
    <property type="match status" value="1"/>
</dbReference>